<dbReference type="AlphaFoldDB" id="A0AAD9QVP5"/>
<comment type="caution">
    <text evidence="6">The sequence shown here is derived from an EMBL/GenBank/DDBJ whole genome shotgun (WGS) entry which is preliminary data.</text>
</comment>
<dbReference type="PROSITE" id="PS51450">
    <property type="entry name" value="LRR"/>
    <property type="match status" value="5"/>
</dbReference>
<feature type="domain" description="Disease resistance R13L4/SHOC-2-like LRR" evidence="5">
    <location>
        <begin position="177"/>
        <end position="293"/>
    </location>
</feature>
<dbReference type="SMART" id="SM00369">
    <property type="entry name" value="LRR_TYP"/>
    <property type="match status" value="12"/>
</dbReference>
<dbReference type="SMART" id="SM00365">
    <property type="entry name" value="LRR_SD22"/>
    <property type="match status" value="6"/>
</dbReference>
<dbReference type="SUPFAM" id="SSF52075">
    <property type="entry name" value="Outer arm dynein light chain 1"/>
    <property type="match status" value="1"/>
</dbReference>
<sequence length="500" mass="55728">MRRGTKTRSDSESPDLSNMNHSTDISETTSILEDGATPSSIASSSHSKKEAKTVKVALPGVKKVQSAVKKKKSTPDLDVHKEITKCREEGSTHLDLSKAAVTALPKELKELTQLKELYLYGNKIATLPPEVGMLKNLETLALNENNLTDLPDTLVKVKNLKLLDLRHNKMKELLERLSLRENKIKDLPSVIGNLVHLVTLDVSHNNITSIPHEIGKCVQMTSLDLQHNDIPEIPDSIGNLREMTRLGLRYNQLSALPATLANCTKIDEFNIEGNNISELPDNLLHCLRMLNNVTLSRNNFEHFPTGPPKQFSAAETFIMEHNKVHKIPFGAFSKAKYLTKLNMKDNQIAAFPLDFGSWVSLVELNLGTNQLSRLPEDIQWLTNLENLILSNNLLRVSKSTSFLQNLERLVLQSNNLTTLPKSIGYLTNVQYLSVGKMESLEQLYLNDNDNLQVLPYELALCSALQIMSIENCPLNSIPAEVVAGGPSLVIQVILHFNLSK</sequence>
<evidence type="ECO:0000313" key="6">
    <source>
        <dbReference type="EMBL" id="KAK2568260.1"/>
    </source>
</evidence>
<evidence type="ECO:0000256" key="4">
    <source>
        <dbReference type="SAM" id="MobiDB-lite"/>
    </source>
</evidence>
<dbReference type="SUPFAM" id="SSF52058">
    <property type="entry name" value="L domain-like"/>
    <property type="match status" value="1"/>
</dbReference>
<feature type="compositionally biased region" description="Polar residues" evidence="4">
    <location>
        <begin position="14"/>
        <end position="31"/>
    </location>
</feature>
<dbReference type="Pfam" id="PF00560">
    <property type="entry name" value="LRR_1"/>
    <property type="match status" value="1"/>
</dbReference>
<keyword evidence="7" id="KW-1185">Reference proteome</keyword>
<organism evidence="6 7">
    <name type="scientific">Acropora cervicornis</name>
    <name type="common">Staghorn coral</name>
    <dbReference type="NCBI Taxonomy" id="6130"/>
    <lineage>
        <taxon>Eukaryota</taxon>
        <taxon>Metazoa</taxon>
        <taxon>Cnidaria</taxon>
        <taxon>Anthozoa</taxon>
        <taxon>Hexacorallia</taxon>
        <taxon>Scleractinia</taxon>
        <taxon>Astrocoeniina</taxon>
        <taxon>Acroporidae</taxon>
        <taxon>Acropora</taxon>
    </lineage>
</organism>
<dbReference type="InterPro" id="IPR032675">
    <property type="entry name" value="LRR_dom_sf"/>
</dbReference>
<dbReference type="Proteomes" id="UP001249851">
    <property type="component" value="Unassembled WGS sequence"/>
</dbReference>
<dbReference type="GO" id="GO:0005737">
    <property type="term" value="C:cytoplasm"/>
    <property type="evidence" value="ECO:0007669"/>
    <property type="project" value="TreeGrafter"/>
</dbReference>
<dbReference type="Pfam" id="PF13855">
    <property type="entry name" value="LRR_8"/>
    <property type="match status" value="1"/>
</dbReference>
<evidence type="ECO:0000256" key="2">
    <source>
        <dbReference type="ARBA" id="ARBA00022737"/>
    </source>
</evidence>
<dbReference type="InterPro" id="IPR001611">
    <property type="entry name" value="Leu-rich_rpt"/>
</dbReference>
<reference evidence="6" key="2">
    <citation type="journal article" date="2023" name="Science">
        <title>Genomic signatures of disease resistance in endangered staghorn corals.</title>
        <authorList>
            <person name="Vollmer S.V."/>
            <person name="Selwyn J.D."/>
            <person name="Despard B.A."/>
            <person name="Roesel C.L."/>
        </authorList>
    </citation>
    <scope>NUCLEOTIDE SEQUENCE</scope>
    <source>
        <strain evidence="6">K2</strain>
    </source>
</reference>
<dbReference type="PANTHER" id="PTHR48051:SF33">
    <property type="entry name" value="NON-SPECIFIC SERINE_THREONINE PROTEIN KINASE"/>
    <property type="match status" value="1"/>
</dbReference>
<dbReference type="InterPro" id="IPR055414">
    <property type="entry name" value="LRR_R13L4/SHOC2-like"/>
</dbReference>
<name>A0AAD9QVP5_ACRCE</name>
<dbReference type="Pfam" id="PF23598">
    <property type="entry name" value="LRR_14"/>
    <property type="match status" value="1"/>
</dbReference>
<evidence type="ECO:0000256" key="3">
    <source>
        <dbReference type="ARBA" id="ARBA00023786"/>
    </source>
</evidence>
<keyword evidence="2" id="KW-0677">Repeat</keyword>
<feature type="region of interest" description="Disordered" evidence="4">
    <location>
        <begin position="1"/>
        <end position="54"/>
    </location>
</feature>
<evidence type="ECO:0000256" key="1">
    <source>
        <dbReference type="ARBA" id="ARBA00022614"/>
    </source>
</evidence>
<dbReference type="SMART" id="SM00364">
    <property type="entry name" value="LRR_BAC"/>
    <property type="match status" value="8"/>
</dbReference>
<keyword evidence="1" id="KW-0433">Leucine-rich repeat</keyword>
<comment type="similarity">
    <text evidence="3">Belongs to the SHOC2 family.</text>
</comment>
<proteinExistence type="inferred from homology"/>
<dbReference type="EMBL" id="JARQWQ010000012">
    <property type="protein sequence ID" value="KAK2568260.1"/>
    <property type="molecule type" value="Genomic_DNA"/>
</dbReference>
<gene>
    <name evidence="6" type="ORF">P5673_007260</name>
</gene>
<evidence type="ECO:0000259" key="5">
    <source>
        <dbReference type="Pfam" id="PF23598"/>
    </source>
</evidence>
<dbReference type="InterPro" id="IPR050216">
    <property type="entry name" value="LRR_domain-containing"/>
</dbReference>
<dbReference type="InterPro" id="IPR003591">
    <property type="entry name" value="Leu-rich_rpt_typical-subtyp"/>
</dbReference>
<dbReference type="PANTHER" id="PTHR48051">
    <property type="match status" value="1"/>
</dbReference>
<accession>A0AAD9QVP5</accession>
<evidence type="ECO:0000313" key="7">
    <source>
        <dbReference type="Proteomes" id="UP001249851"/>
    </source>
</evidence>
<dbReference type="Gene3D" id="3.80.10.10">
    <property type="entry name" value="Ribonuclease Inhibitor"/>
    <property type="match status" value="4"/>
</dbReference>
<protein>
    <submittedName>
        <fullName evidence="6">Leucine-rich repeat protein soc-2-like protein</fullName>
    </submittedName>
</protein>
<dbReference type="FunFam" id="3.80.10.10:FF:000281">
    <property type="entry name" value="Leucine-rich repeat protein soc-2"/>
    <property type="match status" value="1"/>
</dbReference>
<reference evidence="6" key="1">
    <citation type="journal article" date="2023" name="G3 (Bethesda)">
        <title>Whole genome assembly and annotation of the endangered Caribbean coral Acropora cervicornis.</title>
        <authorList>
            <person name="Selwyn J.D."/>
            <person name="Vollmer S.V."/>
        </authorList>
    </citation>
    <scope>NUCLEOTIDE SEQUENCE</scope>
    <source>
        <strain evidence="6">K2</strain>
    </source>
</reference>